<dbReference type="EMBL" id="QXFU01000428">
    <property type="protein sequence ID" value="KAE9033779.1"/>
    <property type="molecule type" value="Genomic_DNA"/>
</dbReference>
<feature type="transmembrane region" description="Helical" evidence="1">
    <location>
        <begin position="9"/>
        <end position="29"/>
    </location>
</feature>
<feature type="transmembrane region" description="Helical" evidence="1">
    <location>
        <begin position="89"/>
        <end position="107"/>
    </location>
</feature>
<protein>
    <submittedName>
        <fullName evidence="2">Uncharacterized protein</fullName>
    </submittedName>
</protein>
<keyword evidence="1" id="KW-1133">Transmembrane helix</keyword>
<keyword evidence="1" id="KW-0472">Membrane</keyword>
<accession>A0A6A3MLS3</accession>
<dbReference type="OrthoDB" id="124327at2759"/>
<keyword evidence="1" id="KW-0812">Transmembrane</keyword>
<sequence length="129" mass="14655">MLIGMTKLMLYEVFVLLIYPPYYHIFTILPETSQTAFTLLLPVIILLMRNLFARAVRDRGDETPEFVVFNADAFGSLFVSYCMQSSPSIWSTIVIIAADALLVGFCLRDIMRCREGLDDLESEIEHGPI</sequence>
<evidence type="ECO:0000313" key="2">
    <source>
        <dbReference type="EMBL" id="KAE9033779.1"/>
    </source>
</evidence>
<gene>
    <name evidence="2" type="ORF">PR002_g8484</name>
</gene>
<reference evidence="2 3" key="1">
    <citation type="submission" date="2018-09" db="EMBL/GenBank/DDBJ databases">
        <title>Genomic investigation of the strawberry pathogen Phytophthora fragariae indicates pathogenicity is determined by transcriptional variation in three key races.</title>
        <authorList>
            <person name="Adams T.M."/>
            <person name="Armitage A.D."/>
            <person name="Sobczyk M.K."/>
            <person name="Bates H.J."/>
            <person name="Dunwell J.M."/>
            <person name="Nellist C.F."/>
            <person name="Harrison R.J."/>
        </authorList>
    </citation>
    <scope>NUCLEOTIDE SEQUENCE [LARGE SCALE GENOMIC DNA]</scope>
    <source>
        <strain evidence="2 3">SCRP324</strain>
    </source>
</reference>
<evidence type="ECO:0000313" key="3">
    <source>
        <dbReference type="Proteomes" id="UP000435112"/>
    </source>
</evidence>
<evidence type="ECO:0000256" key="1">
    <source>
        <dbReference type="SAM" id="Phobius"/>
    </source>
</evidence>
<proteinExistence type="predicted"/>
<comment type="caution">
    <text evidence="2">The sequence shown here is derived from an EMBL/GenBank/DDBJ whole genome shotgun (WGS) entry which is preliminary data.</text>
</comment>
<name>A0A6A3MLS3_9STRA</name>
<dbReference type="Proteomes" id="UP000435112">
    <property type="component" value="Unassembled WGS sequence"/>
</dbReference>
<feature type="transmembrane region" description="Helical" evidence="1">
    <location>
        <begin position="64"/>
        <end position="83"/>
    </location>
</feature>
<feature type="transmembrane region" description="Helical" evidence="1">
    <location>
        <begin position="35"/>
        <end position="52"/>
    </location>
</feature>
<organism evidence="2 3">
    <name type="scientific">Phytophthora rubi</name>
    <dbReference type="NCBI Taxonomy" id="129364"/>
    <lineage>
        <taxon>Eukaryota</taxon>
        <taxon>Sar</taxon>
        <taxon>Stramenopiles</taxon>
        <taxon>Oomycota</taxon>
        <taxon>Peronosporomycetes</taxon>
        <taxon>Peronosporales</taxon>
        <taxon>Peronosporaceae</taxon>
        <taxon>Phytophthora</taxon>
    </lineage>
</organism>
<dbReference type="AlphaFoldDB" id="A0A6A3MLS3"/>